<reference evidence="3 4" key="1">
    <citation type="journal article" date="2015" name="Antonie Van Leeuwenhoek">
        <title>A phylogenomic and molecular marker based taxonomic framework for the order Xanthomonadales: proposal to transfer the families Algiphilaceae and Solimonadaceae to the order Nevskiales ord. nov. and to create a new family within the order Xanthomonadales, the family Rhodanobacteraceae fam. nov., containing the genus Rhodanobacter and its closest relatives.</title>
        <authorList>
            <person name="Naushad S."/>
            <person name="Adeolu M."/>
            <person name="Wong S."/>
            <person name="Sohail M."/>
            <person name="Schellhorn H.E."/>
            <person name="Gupta R.S."/>
        </authorList>
    </citation>
    <scope>NUCLEOTIDE SEQUENCE [LARGE SCALE GENOMIC DNA]</scope>
    <source>
        <strain evidence="3 4">DSM 16301</strain>
    </source>
</reference>
<dbReference type="Pfam" id="PF13517">
    <property type="entry name" value="FG-GAP_3"/>
    <property type="match status" value="1"/>
</dbReference>
<dbReference type="Gene3D" id="2.130.10.130">
    <property type="entry name" value="Integrin alpha, N-terminal"/>
    <property type="match status" value="1"/>
</dbReference>
<evidence type="ECO:0000313" key="3">
    <source>
        <dbReference type="EMBL" id="KLD62698.1"/>
    </source>
</evidence>
<comment type="caution">
    <text evidence="3">The sequence shown here is derived from an EMBL/GenBank/DDBJ whole genome shotgun (WGS) entry which is preliminary data.</text>
</comment>
<dbReference type="EMBL" id="JPLA01000042">
    <property type="protein sequence ID" value="KLD62698.1"/>
    <property type="molecule type" value="Genomic_DNA"/>
</dbReference>
<dbReference type="PANTHER" id="PTHR46580:SF2">
    <property type="entry name" value="MAM DOMAIN-CONTAINING PROTEIN"/>
    <property type="match status" value="1"/>
</dbReference>
<feature type="chain" id="PRO_5002576880" description="VCBS repeat-containing protein" evidence="2">
    <location>
        <begin position="25"/>
        <end position="363"/>
    </location>
</feature>
<keyword evidence="1 2" id="KW-0732">Signal</keyword>
<proteinExistence type="predicted"/>
<protein>
    <recommendedName>
        <fullName evidence="5">VCBS repeat-containing protein</fullName>
    </recommendedName>
</protein>
<dbReference type="SUPFAM" id="SSF69318">
    <property type="entry name" value="Integrin alpha N-terminal domain"/>
    <property type="match status" value="1"/>
</dbReference>
<dbReference type="InterPro" id="IPR013517">
    <property type="entry name" value="FG-GAP"/>
</dbReference>
<name>A0A0G9GZH8_9GAMM</name>
<dbReference type="RefSeq" id="WP_046972626.1">
    <property type="nucleotide sequence ID" value="NZ_JPLA01000042.1"/>
</dbReference>
<evidence type="ECO:0000256" key="2">
    <source>
        <dbReference type="SAM" id="SignalP"/>
    </source>
</evidence>
<evidence type="ECO:0008006" key="5">
    <source>
        <dbReference type="Google" id="ProtNLM"/>
    </source>
</evidence>
<evidence type="ECO:0000313" key="4">
    <source>
        <dbReference type="Proteomes" id="UP000035481"/>
    </source>
</evidence>
<feature type="signal peptide" evidence="2">
    <location>
        <begin position="1"/>
        <end position="24"/>
    </location>
</feature>
<organism evidence="3 4">
    <name type="scientific">Dyella japonica DSM 16301</name>
    <dbReference type="NCBI Taxonomy" id="1440762"/>
    <lineage>
        <taxon>Bacteria</taxon>
        <taxon>Pseudomonadati</taxon>
        <taxon>Pseudomonadota</taxon>
        <taxon>Gammaproteobacteria</taxon>
        <taxon>Lysobacterales</taxon>
        <taxon>Rhodanobacteraceae</taxon>
        <taxon>Dyella</taxon>
    </lineage>
</organism>
<dbReference type="InterPro" id="IPR028994">
    <property type="entry name" value="Integrin_alpha_N"/>
</dbReference>
<dbReference type="PATRIC" id="fig|1440762.4.peg.2652"/>
<dbReference type="AlphaFoldDB" id="A0A0G9GZH8"/>
<dbReference type="PANTHER" id="PTHR46580">
    <property type="entry name" value="SENSOR KINASE-RELATED"/>
    <property type="match status" value="1"/>
</dbReference>
<sequence length="363" mass="38978">MKNVAIKVVAGLALSAILTSTAAADSVQGPVLRPSTNANRNARISWQHVVDDINGDGTSDLLWVNPAGNQFAYWTLQDNGFSLTRSGYKTYNVTPGYVINAVGDFNGDGKADLMWTSPANDLYLWTSTGNAFSSTYLGTYPAGWKLIGAGDVNGDGTDDLLWSNPDTCQFGYWLMKNGQRIGMSTYNVNCAYHVAGVGYFRSPDKLDLVWTSDANDVYLWRNNGTAFTSYFVGNLPAGYHIAGVSNGLGTGGDMDLVLIDSDTGQMQVWTWQVQTDANGNPIGTTFTADANLSSTVPADDHINFATTAYASPNWTSFVWSNSTGNAVNSTDNPGFLTIFPVRGFGEGGNFTYPAGWQILGAQN</sequence>
<gene>
    <name evidence="3" type="ORF">Y882_14645</name>
</gene>
<evidence type="ECO:0000256" key="1">
    <source>
        <dbReference type="ARBA" id="ARBA00022729"/>
    </source>
</evidence>
<dbReference type="STRING" id="1440762.Y882_14645"/>
<accession>A0A0G9GZH8</accession>
<dbReference type="Proteomes" id="UP000035481">
    <property type="component" value="Unassembled WGS sequence"/>
</dbReference>